<dbReference type="EMBL" id="PPSL01000003">
    <property type="protein sequence ID" value="PQJ10511.1"/>
    <property type="molecule type" value="Genomic_DNA"/>
</dbReference>
<protein>
    <recommendedName>
        <fullName evidence="2">BIG2 domain-containing protein</fullName>
    </recommendedName>
</protein>
<dbReference type="Proteomes" id="UP000239872">
    <property type="component" value="Unassembled WGS sequence"/>
</dbReference>
<evidence type="ECO:0000259" key="2">
    <source>
        <dbReference type="Pfam" id="PF02368"/>
    </source>
</evidence>
<evidence type="ECO:0000256" key="1">
    <source>
        <dbReference type="SAM" id="SignalP"/>
    </source>
</evidence>
<feature type="chain" id="PRO_5015714527" description="BIG2 domain-containing protein" evidence="1">
    <location>
        <begin position="26"/>
        <end position="970"/>
    </location>
</feature>
<dbReference type="InterPro" id="IPR003343">
    <property type="entry name" value="Big_2"/>
</dbReference>
<feature type="signal peptide" evidence="1">
    <location>
        <begin position="1"/>
        <end position="25"/>
    </location>
</feature>
<reference evidence="3 4" key="1">
    <citation type="submission" date="2018-01" db="EMBL/GenBank/DDBJ databases">
        <title>A novel member of the phylum Bacteroidetes isolated from glacier ice.</title>
        <authorList>
            <person name="Liu Q."/>
            <person name="Xin Y.-H."/>
        </authorList>
    </citation>
    <scope>NUCLEOTIDE SEQUENCE [LARGE SCALE GENOMIC DNA]</scope>
    <source>
        <strain evidence="3 4">RB1R16</strain>
    </source>
</reference>
<comment type="caution">
    <text evidence="3">The sequence shown here is derived from an EMBL/GenBank/DDBJ whole genome shotgun (WGS) entry which is preliminary data.</text>
</comment>
<dbReference type="AlphaFoldDB" id="A0A2S7SV63"/>
<name>A0A2S7SV63_9BACT</name>
<dbReference type="SUPFAM" id="SSF49373">
    <property type="entry name" value="Invasin/intimin cell-adhesion fragments"/>
    <property type="match status" value="1"/>
</dbReference>
<dbReference type="InterPro" id="IPR008964">
    <property type="entry name" value="Invasin/intimin_cell_adhesion"/>
</dbReference>
<accession>A0A2S7SV63</accession>
<gene>
    <name evidence="3" type="ORF">CJD36_011075</name>
</gene>
<feature type="domain" description="BIG2" evidence="2">
    <location>
        <begin position="444"/>
        <end position="479"/>
    </location>
</feature>
<sequence>MAKFIFRTVLLLFVLLQLCICRTQAAVPVFVNGSTATLSVCKNSIDNVIDSLLSVAYSGVGETITWTIQAPPTHGSLYNLPFSLISTGSNLATINIKYTPMPSYVGMDTFRIKVNSPIDSGVLIVYTNVRETAPPVAVHNVEYCQYTADTALFATGSSLLWYTSSTSGLGSTLTPIPSTAVVGATRYYVSQTLNGCESLRDSAFVVIRNLPLVSVSPTMDTICSGQSTIFHATGGITYSWSPSSGLNLTSGGVVSASPNLSQTYYVTGSDSFGCSNMTSSFVLVNPTPEEIVITGLQQVTCIGVQTTLTDGTAGGTWSGSNDAVAAINSITGTVIGVDTGEVTFRYTLPATGCYRTTNMSVHPYDYHLPPVSTCIGTPKYVIDSYTGYQWGQDLGNSLGIHYSNYVYSTGGGCQVSFVVTVFPYPSRIAGDSILCIGDTSTLHNDSLGTWISNNSSVATISPAGLVTGLSAGTAIVTFTPVTNCPRIIHITVNPLPTINVTPTTSSICFGQSAGMFANIGLIYTWSPATSLSNSTGTSVTATPSVTTTYTVIGTNTSTGCSNSTIRTIGVNSLPSVNVTSSASTVCAGTNTTLSATGTLNYIWSPATALSSTIGTTVQAHPSVTTVYTVTGSDINGCSNKATVGITALALPTLSISPTSVTICTGQATTLAAFGADSYSWSPSASLSSSTAATITAIPASSTTYILTGVGTNGCANTINRVVVVNPTPTINPISNIVTCNGSTVSLSPFSGTAASYNWVNSNSAIGISSSGVGNIPTFSSVNNGTTVLTATITVTPSSGVCVGSSISFTITVKPSPTVTAISNQNVCNGAVSVPILFSGSAISGTPTTYNWVNSNSTIGLATSGSGDIGIYSAVDTSSVAIVSMVTVTPVADGCSGVSQNFTITVHPSPTVSVPSNQSLCNGSLTTLISISGTVPGTAYSWSCSDSAIGVAGSGIGNITSFTTINSGSTP</sequence>
<dbReference type="Pfam" id="PF02368">
    <property type="entry name" value="Big_2"/>
    <property type="match status" value="1"/>
</dbReference>
<dbReference type="Gene3D" id="2.60.40.1080">
    <property type="match status" value="1"/>
</dbReference>
<evidence type="ECO:0000313" key="4">
    <source>
        <dbReference type="Proteomes" id="UP000239872"/>
    </source>
</evidence>
<organism evidence="3 4">
    <name type="scientific">Flavipsychrobacter stenotrophus</name>
    <dbReference type="NCBI Taxonomy" id="2077091"/>
    <lineage>
        <taxon>Bacteria</taxon>
        <taxon>Pseudomonadati</taxon>
        <taxon>Bacteroidota</taxon>
        <taxon>Chitinophagia</taxon>
        <taxon>Chitinophagales</taxon>
        <taxon>Chitinophagaceae</taxon>
        <taxon>Flavipsychrobacter</taxon>
    </lineage>
</organism>
<proteinExistence type="predicted"/>
<evidence type="ECO:0000313" key="3">
    <source>
        <dbReference type="EMBL" id="PQJ10511.1"/>
    </source>
</evidence>
<keyword evidence="4" id="KW-1185">Reference proteome</keyword>
<keyword evidence="1" id="KW-0732">Signal</keyword>